<gene>
    <name evidence="1" type="ORF">G2W53_000236</name>
</gene>
<evidence type="ECO:0000313" key="2">
    <source>
        <dbReference type="Proteomes" id="UP000634136"/>
    </source>
</evidence>
<dbReference type="Proteomes" id="UP000634136">
    <property type="component" value="Unassembled WGS sequence"/>
</dbReference>
<keyword evidence="2" id="KW-1185">Reference proteome</keyword>
<dbReference type="EMBL" id="JAAIUW010000001">
    <property type="protein sequence ID" value="KAF7843331.1"/>
    <property type="molecule type" value="Genomic_DNA"/>
</dbReference>
<proteinExistence type="predicted"/>
<comment type="caution">
    <text evidence="1">The sequence shown here is derived from an EMBL/GenBank/DDBJ whole genome shotgun (WGS) entry which is preliminary data.</text>
</comment>
<organism evidence="1 2">
    <name type="scientific">Senna tora</name>
    <dbReference type="NCBI Taxonomy" id="362788"/>
    <lineage>
        <taxon>Eukaryota</taxon>
        <taxon>Viridiplantae</taxon>
        <taxon>Streptophyta</taxon>
        <taxon>Embryophyta</taxon>
        <taxon>Tracheophyta</taxon>
        <taxon>Spermatophyta</taxon>
        <taxon>Magnoliopsida</taxon>
        <taxon>eudicotyledons</taxon>
        <taxon>Gunneridae</taxon>
        <taxon>Pentapetalae</taxon>
        <taxon>rosids</taxon>
        <taxon>fabids</taxon>
        <taxon>Fabales</taxon>
        <taxon>Fabaceae</taxon>
        <taxon>Caesalpinioideae</taxon>
        <taxon>Cassia clade</taxon>
        <taxon>Senna</taxon>
    </lineage>
</organism>
<name>A0A835CJA9_9FABA</name>
<protein>
    <submittedName>
        <fullName evidence="1">LysM domain-containing GPI-anchored protein 2</fullName>
    </submittedName>
</protein>
<sequence length="96" mass="10830">MYEIIRIPLECECYKNESGFVLSRSKKPSLVYKVKEAHKYLSDLEGYVSWGLVGESEIQNANPDVNISKARVGEEVVIPMPCGCAWKADGGYGWLW</sequence>
<reference evidence="1" key="1">
    <citation type="submission" date="2020-09" db="EMBL/GenBank/DDBJ databases">
        <title>Genome-Enabled Discovery of Anthraquinone Biosynthesis in Senna tora.</title>
        <authorList>
            <person name="Kang S.-H."/>
            <person name="Pandey R.P."/>
            <person name="Lee C.-M."/>
            <person name="Sim J.-S."/>
            <person name="Jeong J.-T."/>
            <person name="Choi B.-S."/>
            <person name="Jung M."/>
            <person name="Ginzburg D."/>
            <person name="Zhao K."/>
            <person name="Won S.Y."/>
            <person name="Oh T.-J."/>
            <person name="Yu Y."/>
            <person name="Kim N.-H."/>
            <person name="Lee O.R."/>
            <person name="Lee T.-H."/>
            <person name="Bashyal P."/>
            <person name="Kim T.-S."/>
            <person name="Lee W.-H."/>
            <person name="Kawkins C."/>
            <person name="Kim C.-K."/>
            <person name="Kim J.S."/>
            <person name="Ahn B.O."/>
            <person name="Rhee S.Y."/>
            <person name="Sohng J.K."/>
        </authorList>
    </citation>
    <scope>NUCLEOTIDE SEQUENCE</scope>
    <source>
        <tissue evidence="1">Leaf</tissue>
    </source>
</reference>
<accession>A0A835CJA9</accession>
<dbReference type="AlphaFoldDB" id="A0A835CJA9"/>
<evidence type="ECO:0000313" key="1">
    <source>
        <dbReference type="EMBL" id="KAF7843331.1"/>
    </source>
</evidence>